<evidence type="ECO:0000259" key="17">
    <source>
        <dbReference type="Pfam" id="PF08746"/>
    </source>
</evidence>
<organism evidence="18 19">
    <name type="scientific">Lactuca virosa</name>
    <dbReference type="NCBI Taxonomy" id="75947"/>
    <lineage>
        <taxon>Eukaryota</taxon>
        <taxon>Viridiplantae</taxon>
        <taxon>Streptophyta</taxon>
        <taxon>Embryophyta</taxon>
        <taxon>Tracheophyta</taxon>
        <taxon>Spermatophyta</taxon>
        <taxon>Magnoliopsida</taxon>
        <taxon>eudicotyledons</taxon>
        <taxon>Gunneridae</taxon>
        <taxon>Pentapetalae</taxon>
        <taxon>asterids</taxon>
        <taxon>campanulids</taxon>
        <taxon>Asterales</taxon>
        <taxon>Asteraceae</taxon>
        <taxon>Cichorioideae</taxon>
        <taxon>Cichorieae</taxon>
        <taxon>Lactucinae</taxon>
        <taxon>Lactuca</taxon>
    </lineage>
</organism>
<dbReference type="Pfam" id="PF07574">
    <property type="entry name" value="SMC_Nse1"/>
    <property type="match status" value="1"/>
</dbReference>
<keyword evidence="7 15" id="KW-0479">Metal-binding</keyword>
<dbReference type="GO" id="GO:0005634">
    <property type="term" value="C:nucleus"/>
    <property type="evidence" value="ECO:0007669"/>
    <property type="project" value="UniProtKB-SubCell"/>
</dbReference>
<comment type="subcellular location">
    <subcellularLocation>
        <location evidence="2 15">Nucleus</location>
    </subcellularLocation>
</comment>
<dbReference type="Gene3D" id="3.90.1150.220">
    <property type="match status" value="1"/>
</dbReference>
<dbReference type="Proteomes" id="UP001157418">
    <property type="component" value="Unassembled WGS sequence"/>
</dbReference>
<protein>
    <recommendedName>
        <fullName evidence="5 15">Non-structural maintenance of chromosomes element 1 homolog</fullName>
        <ecNumber evidence="4 15">2.3.2.27</ecNumber>
    </recommendedName>
</protein>
<evidence type="ECO:0000256" key="6">
    <source>
        <dbReference type="ARBA" id="ARBA00022679"/>
    </source>
</evidence>
<dbReference type="InterPro" id="IPR013083">
    <property type="entry name" value="Znf_RING/FYVE/PHD"/>
</dbReference>
<evidence type="ECO:0000256" key="16">
    <source>
        <dbReference type="SAM" id="MobiDB-lite"/>
    </source>
</evidence>
<comment type="caution">
    <text evidence="18">The sequence shown here is derived from an EMBL/GenBank/DDBJ whole genome shotgun (WGS) entry which is preliminary data.</text>
</comment>
<dbReference type="EC" id="2.3.2.27" evidence="4 15"/>
<dbReference type="PANTHER" id="PTHR20973">
    <property type="entry name" value="NON-SMC ELEMENT 1-RELATED"/>
    <property type="match status" value="1"/>
</dbReference>
<evidence type="ECO:0000256" key="3">
    <source>
        <dbReference type="ARBA" id="ARBA00010258"/>
    </source>
</evidence>
<keyword evidence="10 15" id="KW-0833">Ubl conjugation pathway</keyword>
<evidence type="ECO:0000256" key="1">
    <source>
        <dbReference type="ARBA" id="ARBA00000900"/>
    </source>
</evidence>
<dbReference type="GO" id="GO:0061630">
    <property type="term" value="F:ubiquitin protein ligase activity"/>
    <property type="evidence" value="ECO:0007669"/>
    <property type="project" value="UniProtKB-EC"/>
</dbReference>
<keyword evidence="11 15" id="KW-0862">Zinc</keyword>
<feature type="compositionally biased region" description="Basic residues" evidence="16">
    <location>
        <begin position="350"/>
        <end position="360"/>
    </location>
</feature>
<comment type="similarity">
    <text evidence="3 15">Belongs to the NSE1 family.</text>
</comment>
<evidence type="ECO:0000256" key="12">
    <source>
        <dbReference type="ARBA" id="ARBA00023172"/>
    </source>
</evidence>
<evidence type="ECO:0000256" key="10">
    <source>
        <dbReference type="ARBA" id="ARBA00022786"/>
    </source>
</evidence>
<dbReference type="InterPro" id="IPR036388">
    <property type="entry name" value="WH-like_DNA-bd_sf"/>
</dbReference>
<keyword evidence="6 15" id="KW-0808">Transferase</keyword>
<evidence type="ECO:0000256" key="15">
    <source>
        <dbReference type="RuleBase" id="RU368018"/>
    </source>
</evidence>
<evidence type="ECO:0000313" key="19">
    <source>
        <dbReference type="Proteomes" id="UP001157418"/>
    </source>
</evidence>
<keyword evidence="14 15" id="KW-0539">Nucleus</keyword>
<comment type="catalytic activity">
    <reaction evidence="1 15">
        <text>S-ubiquitinyl-[E2 ubiquitin-conjugating enzyme]-L-cysteine + [acceptor protein]-L-lysine = [E2 ubiquitin-conjugating enzyme]-L-cysteine + N(6)-ubiquitinyl-[acceptor protein]-L-lysine.</text>
        <dbReference type="EC" id="2.3.2.27"/>
    </reaction>
</comment>
<dbReference type="EMBL" id="CAKMRJ010005412">
    <property type="protein sequence ID" value="CAH1441545.1"/>
    <property type="molecule type" value="Genomic_DNA"/>
</dbReference>
<proteinExistence type="inferred from homology"/>
<evidence type="ECO:0000256" key="14">
    <source>
        <dbReference type="ARBA" id="ARBA00023242"/>
    </source>
</evidence>
<dbReference type="GO" id="GO:0000724">
    <property type="term" value="P:double-strand break repair via homologous recombination"/>
    <property type="evidence" value="ECO:0007669"/>
    <property type="project" value="TreeGrafter"/>
</dbReference>
<dbReference type="CDD" id="cd16493">
    <property type="entry name" value="RING-CH-C4HC3_NSE1"/>
    <property type="match status" value="1"/>
</dbReference>
<dbReference type="Gene3D" id="1.10.10.10">
    <property type="entry name" value="Winged helix-like DNA-binding domain superfamily/Winged helix DNA-binding domain"/>
    <property type="match status" value="1"/>
</dbReference>
<evidence type="ECO:0000256" key="9">
    <source>
        <dbReference type="ARBA" id="ARBA00022771"/>
    </source>
</evidence>
<dbReference type="InterPro" id="IPR011513">
    <property type="entry name" value="Nse1"/>
</dbReference>
<reference evidence="18 19" key="1">
    <citation type="submission" date="2022-01" db="EMBL/GenBank/DDBJ databases">
        <authorList>
            <person name="Xiong W."/>
            <person name="Schranz E."/>
        </authorList>
    </citation>
    <scope>NUCLEOTIDE SEQUENCE [LARGE SCALE GENOMIC DNA]</scope>
</reference>
<dbReference type="FunFam" id="3.90.1150.220:FF:000002">
    <property type="entry name" value="Non-structural maintenance of chromosomes element 1"/>
    <property type="match status" value="1"/>
</dbReference>
<evidence type="ECO:0000256" key="13">
    <source>
        <dbReference type="ARBA" id="ARBA00023204"/>
    </source>
</evidence>
<sequence>MSSTSMAMVIGGCFCHGSLVEAYAWFQELFSYCGEMPPLSWRHHTLIQALLSRGPLKEKDFDAIFSDVTGKSLDSHQQLFNEYLRKINMELSYVQFELRACRNQYDSGVFYGVVNTVADEQSKLGSKYTVPQIAFYKAIIEAIVLDHTAQGTISNIKALNIQLENQGSSSSQVPTAFKNFSMTQKEKTIRELVHDQWLCATSDGDIGLGVRSFLDLRSWFHNNQVPPCDVCNESGIKADLCPNESCSVRIHKYCLQAKFSQQRIEKVCPGCGTQWPYVVMAKAEVIEEEETAVNQPPPRGPHMRKRQRSSRHVEEGERESNSQPSGRQVAVKVDYDDNGFVPSQLPGTKRATRNSARLHR</sequence>
<comment type="subunit">
    <text evidence="15">Component of the Smc5-Smc6 complex.</text>
</comment>
<evidence type="ECO:0000313" key="18">
    <source>
        <dbReference type="EMBL" id="CAH1441545.1"/>
    </source>
</evidence>
<dbReference type="InterPro" id="IPR014857">
    <property type="entry name" value="Nse1_RING_C4HC3-type"/>
</dbReference>
<evidence type="ECO:0000256" key="4">
    <source>
        <dbReference type="ARBA" id="ARBA00012483"/>
    </source>
</evidence>
<dbReference type="AlphaFoldDB" id="A0AAU9NUV1"/>
<feature type="domain" description="Non-structural maintenance of chromosomes element 1 RING C4HC3-type" evidence="17">
    <location>
        <begin position="228"/>
        <end position="271"/>
    </location>
</feature>
<feature type="compositionally biased region" description="Basic residues" evidence="16">
    <location>
        <begin position="301"/>
        <end position="310"/>
    </location>
</feature>
<accession>A0AAU9NUV1</accession>
<evidence type="ECO:0000256" key="5">
    <source>
        <dbReference type="ARBA" id="ARBA00019422"/>
    </source>
</evidence>
<feature type="region of interest" description="Disordered" evidence="16">
    <location>
        <begin position="289"/>
        <end position="360"/>
    </location>
</feature>
<evidence type="ECO:0000256" key="2">
    <source>
        <dbReference type="ARBA" id="ARBA00004123"/>
    </source>
</evidence>
<keyword evidence="9 15" id="KW-0863">Zinc-finger</keyword>
<feature type="compositionally biased region" description="Basic and acidic residues" evidence="16">
    <location>
        <begin position="311"/>
        <end position="320"/>
    </location>
</feature>
<dbReference type="Pfam" id="PF08746">
    <property type="entry name" value="zf-RING-like"/>
    <property type="match status" value="1"/>
</dbReference>
<name>A0AAU9NUV1_9ASTR</name>
<evidence type="ECO:0000256" key="11">
    <source>
        <dbReference type="ARBA" id="ARBA00022833"/>
    </source>
</evidence>
<keyword evidence="12 15" id="KW-0233">DNA recombination</keyword>
<dbReference type="GO" id="GO:0030915">
    <property type="term" value="C:Smc5-Smc6 complex"/>
    <property type="evidence" value="ECO:0007669"/>
    <property type="project" value="UniProtKB-UniRule"/>
</dbReference>
<gene>
    <name evidence="18" type="ORF">LVIROSA_LOCUS27594</name>
</gene>
<keyword evidence="8 15" id="KW-0227">DNA damage</keyword>
<dbReference type="Gene3D" id="3.30.40.10">
    <property type="entry name" value="Zinc/RING finger domain, C3HC4 (zinc finger)"/>
    <property type="match status" value="1"/>
</dbReference>
<keyword evidence="13 15" id="KW-0234">DNA repair</keyword>
<keyword evidence="19" id="KW-1185">Reference proteome</keyword>
<evidence type="ECO:0000256" key="7">
    <source>
        <dbReference type="ARBA" id="ARBA00022723"/>
    </source>
</evidence>
<dbReference type="GO" id="GO:0008270">
    <property type="term" value="F:zinc ion binding"/>
    <property type="evidence" value="ECO:0007669"/>
    <property type="project" value="UniProtKB-KW"/>
</dbReference>
<evidence type="ECO:0000256" key="8">
    <source>
        <dbReference type="ARBA" id="ARBA00022763"/>
    </source>
</evidence>
<dbReference type="PANTHER" id="PTHR20973:SF0">
    <property type="entry name" value="NON-STRUCTURAL MAINTENANCE OF CHROMOSOMES ELEMENT 1 HOMOLOG"/>
    <property type="match status" value="1"/>
</dbReference>